<comment type="caution">
    <text evidence="2">The sequence shown here is derived from an EMBL/GenBank/DDBJ whole genome shotgun (WGS) entry which is preliminary data.</text>
</comment>
<keyword evidence="3" id="KW-1185">Reference proteome</keyword>
<dbReference type="Gene3D" id="3.90.1720.10">
    <property type="entry name" value="endopeptidase domain like (from Nostoc punctiforme)"/>
    <property type="match status" value="1"/>
</dbReference>
<dbReference type="InterPro" id="IPR038765">
    <property type="entry name" value="Papain-like_cys_pep_sf"/>
</dbReference>
<dbReference type="AlphaFoldDB" id="A0A916RU45"/>
<evidence type="ECO:0000313" key="3">
    <source>
        <dbReference type="Proteomes" id="UP000613512"/>
    </source>
</evidence>
<dbReference type="SUPFAM" id="SSF54001">
    <property type="entry name" value="Cysteine proteinases"/>
    <property type="match status" value="1"/>
</dbReference>
<sequence>MRKVRFIVLCILLMFPLQGFAMSQDVNGNKVEEIIKLMDHQVTKDFVMDQLEDIAKNSGMSLDEAANIILDELLIQEELAKQEEKINLQGPGGGGTTVIGSSAKGNIYYETAATAGIQHGHVGIYYSSSTLVESMPSTGVRRIARTNKQVASGARIQTVSSTSSTQKSNAANWANGRVGENYSYNFFNNRSTSCVGDKNCSKLVWCAYNLTMGLDLDHNGGLGVYPKDIRDHSRVLTLVQY</sequence>
<protein>
    <recommendedName>
        <fullName evidence="4">YycO</fullName>
    </recommendedName>
</protein>
<feature type="signal peptide" evidence="1">
    <location>
        <begin position="1"/>
        <end position="21"/>
    </location>
</feature>
<accession>A0A916RU45</accession>
<evidence type="ECO:0000313" key="2">
    <source>
        <dbReference type="EMBL" id="GGA67641.1"/>
    </source>
</evidence>
<feature type="chain" id="PRO_5036744610" description="YycO" evidence="1">
    <location>
        <begin position="22"/>
        <end position="241"/>
    </location>
</feature>
<name>A0A916RU45_9BACI</name>
<evidence type="ECO:0008006" key="4">
    <source>
        <dbReference type="Google" id="ProtNLM"/>
    </source>
</evidence>
<proteinExistence type="predicted"/>
<dbReference type="EMBL" id="BMEY01000004">
    <property type="protein sequence ID" value="GGA67641.1"/>
    <property type="molecule type" value="Genomic_DNA"/>
</dbReference>
<keyword evidence="1" id="KW-0732">Signal</keyword>
<dbReference type="RefSeq" id="WP_188383537.1">
    <property type="nucleotide sequence ID" value="NZ_BMEY01000004.1"/>
</dbReference>
<dbReference type="Proteomes" id="UP000613512">
    <property type="component" value="Unassembled WGS sequence"/>
</dbReference>
<reference evidence="2" key="2">
    <citation type="submission" date="2020-09" db="EMBL/GenBank/DDBJ databases">
        <authorList>
            <person name="Sun Q."/>
            <person name="Zhou Y."/>
        </authorList>
    </citation>
    <scope>NUCLEOTIDE SEQUENCE</scope>
    <source>
        <strain evidence="2">CGMCC 1.12408</strain>
    </source>
</reference>
<evidence type="ECO:0000256" key="1">
    <source>
        <dbReference type="SAM" id="SignalP"/>
    </source>
</evidence>
<organism evidence="2 3">
    <name type="scientific">Ornithinibacillus halotolerans</name>
    <dbReference type="NCBI Taxonomy" id="1274357"/>
    <lineage>
        <taxon>Bacteria</taxon>
        <taxon>Bacillati</taxon>
        <taxon>Bacillota</taxon>
        <taxon>Bacilli</taxon>
        <taxon>Bacillales</taxon>
        <taxon>Bacillaceae</taxon>
        <taxon>Ornithinibacillus</taxon>
    </lineage>
</organism>
<gene>
    <name evidence="2" type="ORF">GCM10008025_09340</name>
</gene>
<reference evidence="2" key="1">
    <citation type="journal article" date="2014" name="Int. J. Syst. Evol. Microbiol.">
        <title>Complete genome sequence of Corynebacterium casei LMG S-19264T (=DSM 44701T), isolated from a smear-ripened cheese.</title>
        <authorList>
            <consortium name="US DOE Joint Genome Institute (JGI-PGF)"/>
            <person name="Walter F."/>
            <person name="Albersmeier A."/>
            <person name="Kalinowski J."/>
            <person name="Ruckert C."/>
        </authorList>
    </citation>
    <scope>NUCLEOTIDE SEQUENCE</scope>
    <source>
        <strain evidence="2">CGMCC 1.12408</strain>
    </source>
</reference>